<dbReference type="RefSeq" id="WP_281844120.1">
    <property type="nucleotide sequence ID" value="NZ_BROH01000022.1"/>
</dbReference>
<gene>
    <name evidence="2" type="ORF">STA1M1_41020</name>
</gene>
<organism evidence="2 3">
    <name type="scientific">Sinisalibacter aestuarii</name>
    <dbReference type="NCBI Taxonomy" id="2949426"/>
    <lineage>
        <taxon>Bacteria</taxon>
        <taxon>Pseudomonadati</taxon>
        <taxon>Pseudomonadota</taxon>
        <taxon>Alphaproteobacteria</taxon>
        <taxon>Rhodobacterales</taxon>
        <taxon>Roseobacteraceae</taxon>
        <taxon>Sinisalibacter</taxon>
    </lineage>
</organism>
<evidence type="ECO:0000313" key="3">
    <source>
        <dbReference type="Proteomes" id="UP001144205"/>
    </source>
</evidence>
<evidence type="ECO:0000256" key="1">
    <source>
        <dbReference type="SAM" id="SignalP"/>
    </source>
</evidence>
<dbReference type="EMBL" id="BROH01000022">
    <property type="protein sequence ID" value="GKY90233.1"/>
    <property type="molecule type" value="Genomic_DNA"/>
</dbReference>
<name>A0ABQ5LZ35_9RHOB</name>
<evidence type="ECO:0000313" key="2">
    <source>
        <dbReference type="EMBL" id="GKY90233.1"/>
    </source>
</evidence>
<comment type="caution">
    <text evidence="2">The sequence shown here is derived from an EMBL/GenBank/DDBJ whole genome shotgun (WGS) entry which is preliminary data.</text>
</comment>
<accession>A0ABQ5LZ35</accession>
<sequence length="147" mass="15789">MRPARLLALALIAATPAHAEPPVTVTVTGSYDDVQFDIENAITDAGLVIDSVNHVGDMLERTKADVGGSVTIFTHAETYNFCSAEISRQVMEADPLNLQHCPYRIFLMERPDAPGEVVVGHPRYPEGPMDAVNALLDGIIADALAGY</sequence>
<reference evidence="2" key="1">
    <citation type="journal article" date="2023" name="Int. J. Syst. Evol. Microbiol.">
        <title>Sinisalibacter aestuarii sp. nov., isolated from estuarine sediment of the Arakawa River.</title>
        <authorList>
            <person name="Arafat S.T."/>
            <person name="Hirano S."/>
            <person name="Sato A."/>
            <person name="Takeuchi K."/>
            <person name="Yasuda T."/>
            <person name="Terahara T."/>
            <person name="Hamada M."/>
            <person name="Kobayashi T."/>
        </authorList>
    </citation>
    <scope>NUCLEOTIDE SEQUENCE</scope>
    <source>
        <strain evidence="2">B-399</strain>
    </source>
</reference>
<dbReference type="Gene3D" id="3.30.310.70">
    <property type="entry name" value="TT1751-like domain"/>
    <property type="match status" value="1"/>
</dbReference>
<dbReference type="Proteomes" id="UP001144205">
    <property type="component" value="Unassembled WGS sequence"/>
</dbReference>
<evidence type="ECO:0008006" key="4">
    <source>
        <dbReference type="Google" id="ProtNLM"/>
    </source>
</evidence>
<keyword evidence="1" id="KW-0732">Signal</keyword>
<feature type="signal peptide" evidence="1">
    <location>
        <begin position="1"/>
        <end position="19"/>
    </location>
</feature>
<protein>
    <recommendedName>
        <fullName evidence="4">DUF302 domain-containing protein</fullName>
    </recommendedName>
</protein>
<dbReference type="InterPro" id="IPR035923">
    <property type="entry name" value="TT1751-like_sf"/>
</dbReference>
<proteinExistence type="predicted"/>
<feature type="chain" id="PRO_5045675848" description="DUF302 domain-containing protein" evidence="1">
    <location>
        <begin position="20"/>
        <end position="147"/>
    </location>
</feature>
<dbReference type="SUPFAM" id="SSF103247">
    <property type="entry name" value="TT1751-like"/>
    <property type="match status" value="1"/>
</dbReference>
<keyword evidence="3" id="KW-1185">Reference proteome</keyword>